<sequence length="247" mass="25698">MPDRAWFLRCSADEVADRAVLVGDRGRVDKAATVLDDPVVLNQDRGLSAVTGRYCGRPVTVAAFGMGAPIAAVVLHELAQIGVRRFVRLGTVLGIGGTSLGDFVLAEGAVRNEATSGTYLPAGFPAIADHELNTALRGVLSAGTHPWTAGLIASYDGFYTEMFAAAPDRIEPTRQRMQDLARYGVKAVDMETSAVLVVARALGVAAASLCLASVDGVTQEKLGAGRGEAEVELLHTGLAALAGLDPV</sequence>
<reference evidence="5 6" key="1">
    <citation type="submission" date="2019-03" db="EMBL/GenBank/DDBJ databases">
        <title>Genomic Encyclopedia of Type Strains, Phase IV (KMG-IV): sequencing the most valuable type-strain genomes for metagenomic binning, comparative biology and taxonomic classification.</title>
        <authorList>
            <person name="Goeker M."/>
        </authorList>
    </citation>
    <scope>NUCLEOTIDE SEQUENCE [LARGE SCALE GENOMIC DNA]</scope>
    <source>
        <strain evidence="5 6">DSM 45934</strain>
    </source>
</reference>
<dbReference type="GO" id="GO:0004850">
    <property type="term" value="F:uridine phosphorylase activity"/>
    <property type="evidence" value="ECO:0007669"/>
    <property type="project" value="UniProtKB-EC"/>
</dbReference>
<gene>
    <name evidence="5" type="ORF">EV192_1169</name>
</gene>
<dbReference type="EC" id="2.4.2.3" evidence="1"/>
<organism evidence="5 6">
    <name type="scientific">Actinocrispum wychmicini</name>
    <dbReference type="NCBI Taxonomy" id="1213861"/>
    <lineage>
        <taxon>Bacteria</taxon>
        <taxon>Bacillati</taxon>
        <taxon>Actinomycetota</taxon>
        <taxon>Actinomycetes</taxon>
        <taxon>Pseudonocardiales</taxon>
        <taxon>Pseudonocardiaceae</taxon>
        <taxon>Actinocrispum</taxon>
    </lineage>
</organism>
<evidence type="ECO:0000256" key="1">
    <source>
        <dbReference type="ARBA" id="ARBA00011888"/>
    </source>
</evidence>
<dbReference type="GO" id="GO:0005829">
    <property type="term" value="C:cytosol"/>
    <property type="evidence" value="ECO:0007669"/>
    <property type="project" value="TreeGrafter"/>
</dbReference>
<name>A0A4R2ISK9_9PSEU</name>
<evidence type="ECO:0000259" key="4">
    <source>
        <dbReference type="Pfam" id="PF01048"/>
    </source>
</evidence>
<comment type="catalytic activity">
    <reaction evidence="3">
        <text>uridine + phosphate = alpha-D-ribose 1-phosphate + uracil</text>
        <dbReference type="Rhea" id="RHEA:24388"/>
        <dbReference type="ChEBI" id="CHEBI:16704"/>
        <dbReference type="ChEBI" id="CHEBI:17568"/>
        <dbReference type="ChEBI" id="CHEBI:43474"/>
        <dbReference type="ChEBI" id="CHEBI:57720"/>
        <dbReference type="EC" id="2.4.2.3"/>
    </reaction>
</comment>
<dbReference type="EMBL" id="SLWS01000016">
    <property type="protein sequence ID" value="TCO47957.1"/>
    <property type="molecule type" value="Genomic_DNA"/>
</dbReference>
<evidence type="ECO:0000256" key="3">
    <source>
        <dbReference type="ARBA" id="ARBA00048447"/>
    </source>
</evidence>
<keyword evidence="6" id="KW-1185">Reference proteome</keyword>
<dbReference type="PANTHER" id="PTHR43691">
    <property type="entry name" value="URIDINE PHOSPHORYLASE"/>
    <property type="match status" value="1"/>
</dbReference>
<evidence type="ECO:0000313" key="6">
    <source>
        <dbReference type="Proteomes" id="UP000295680"/>
    </source>
</evidence>
<proteinExistence type="predicted"/>
<dbReference type="Pfam" id="PF01048">
    <property type="entry name" value="PNP_UDP_1"/>
    <property type="match status" value="1"/>
</dbReference>
<dbReference type="Gene3D" id="3.40.50.1580">
    <property type="entry name" value="Nucleoside phosphorylase domain"/>
    <property type="match status" value="1"/>
</dbReference>
<evidence type="ECO:0000256" key="2">
    <source>
        <dbReference type="ARBA" id="ARBA00021980"/>
    </source>
</evidence>
<dbReference type="PANTHER" id="PTHR43691:SF11">
    <property type="entry name" value="FI09636P-RELATED"/>
    <property type="match status" value="1"/>
</dbReference>
<dbReference type="InterPro" id="IPR035994">
    <property type="entry name" value="Nucleoside_phosphorylase_sf"/>
</dbReference>
<comment type="caution">
    <text evidence="5">The sequence shown here is derived from an EMBL/GenBank/DDBJ whole genome shotgun (WGS) entry which is preliminary data.</text>
</comment>
<dbReference type="InterPro" id="IPR000845">
    <property type="entry name" value="Nucleoside_phosphorylase_d"/>
</dbReference>
<evidence type="ECO:0000313" key="5">
    <source>
        <dbReference type="EMBL" id="TCO47957.1"/>
    </source>
</evidence>
<protein>
    <recommendedName>
        <fullName evidence="2">Uridine phosphorylase</fullName>
        <ecNumber evidence="1">2.4.2.3</ecNumber>
    </recommendedName>
</protein>
<feature type="domain" description="Nucleoside phosphorylase" evidence="4">
    <location>
        <begin position="18"/>
        <end position="213"/>
    </location>
</feature>
<dbReference type="AlphaFoldDB" id="A0A4R2ISK9"/>
<dbReference type="Proteomes" id="UP000295680">
    <property type="component" value="Unassembled WGS sequence"/>
</dbReference>
<dbReference type="SUPFAM" id="SSF53167">
    <property type="entry name" value="Purine and uridine phosphorylases"/>
    <property type="match status" value="1"/>
</dbReference>
<dbReference type="GO" id="GO:0009116">
    <property type="term" value="P:nucleoside metabolic process"/>
    <property type="evidence" value="ECO:0007669"/>
    <property type="project" value="InterPro"/>
</dbReference>
<accession>A0A4R2ISK9</accession>
<dbReference type="RefSeq" id="WP_165960967.1">
    <property type="nucleotide sequence ID" value="NZ_SLWS01000016.1"/>
</dbReference>